<evidence type="ECO:0000313" key="2">
    <source>
        <dbReference type="EMBL" id="CFE53246.1"/>
    </source>
</evidence>
<evidence type="ECO:0000313" key="4">
    <source>
        <dbReference type="EMBL" id="CKT48095.1"/>
    </source>
</evidence>
<gene>
    <name evidence="2" type="ORF">ERS007688_02222</name>
    <name evidence="3" type="ORF">ERS027659_00539</name>
    <name evidence="4" type="ORF">ERS027661_04422</name>
</gene>
<dbReference type="EMBL" id="CFOH01000351">
    <property type="protein sequence ID" value="CFE53246.1"/>
    <property type="molecule type" value="Genomic_DNA"/>
</dbReference>
<evidence type="ECO:0000256" key="1">
    <source>
        <dbReference type="SAM" id="MobiDB-lite"/>
    </source>
</evidence>
<dbReference type="EMBL" id="CNFT01000074">
    <property type="protein sequence ID" value="CKR00742.1"/>
    <property type="molecule type" value="Genomic_DNA"/>
</dbReference>
<dbReference type="RefSeq" id="WP_010924400.1">
    <property type="nucleotide sequence ID" value="NZ_CAKOBQ010000001.1"/>
</dbReference>
<protein>
    <submittedName>
        <fullName evidence="3">Uncharacterized protein</fullName>
    </submittedName>
</protein>
<evidence type="ECO:0000313" key="6">
    <source>
        <dbReference type="Proteomes" id="UP000049023"/>
    </source>
</evidence>
<name>A0A0E9AE66_MYCTX</name>
<sequence length="47" mass="4820">MRASPAERVDVDGAYAGAGPHTQSVLEEDQRQRAPAGAEAEGPGRTG</sequence>
<accession>A0A0E9AE66</accession>
<feature type="compositionally biased region" description="Basic and acidic residues" evidence="1">
    <location>
        <begin position="1"/>
        <end position="11"/>
    </location>
</feature>
<dbReference type="Proteomes" id="UP000046947">
    <property type="component" value="Unassembled WGS sequence"/>
</dbReference>
<feature type="region of interest" description="Disordered" evidence="1">
    <location>
        <begin position="1"/>
        <end position="47"/>
    </location>
</feature>
<dbReference type="Proteomes" id="UP000050164">
    <property type="component" value="Unassembled WGS sequence"/>
</dbReference>
<evidence type="ECO:0000313" key="5">
    <source>
        <dbReference type="Proteomes" id="UP000046947"/>
    </source>
</evidence>
<organism evidence="3 7">
    <name type="scientific">Mycobacterium tuberculosis</name>
    <dbReference type="NCBI Taxonomy" id="1773"/>
    <lineage>
        <taxon>Bacteria</taxon>
        <taxon>Bacillati</taxon>
        <taxon>Actinomycetota</taxon>
        <taxon>Actinomycetes</taxon>
        <taxon>Mycobacteriales</taxon>
        <taxon>Mycobacteriaceae</taxon>
        <taxon>Mycobacterium</taxon>
        <taxon>Mycobacterium tuberculosis complex</taxon>
    </lineage>
</organism>
<proteinExistence type="predicted"/>
<feature type="compositionally biased region" description="Low complexity" evidence="1">
    <location>
        <begin position="33"/>
        <end position="47"/>
    </location>
</feature>
<evidence type="ECO:0000313" key="3">
    <source>
        <dbReference type="EMBL" id="CKR00742.1"/>
    </source>
</evidence>
<dbReference type="AlphaFoldDB" id="A0A0E9AE66"/>
<reference evidence="5 6" key="1">
    <citation type="submission" date="2015-03" db="EMBL/GenBank/DDBJ databases">
        <authorList>
            <consortium name="Pathogen Informatics"/>
        </authorList>
    </citation>
    <scope>NUCLEOTIDE SEQUENCE [LARGE SCALE GENOMIC DNA]</scope>
    <source>
        <strain evidence="3 7">Bir 185</strain>
        <strain evidence="4 6">Bir 187</strain>
        <strain evidence="2 5">H09601792</strain>
    </source>
</reference>
<dbReference type="EMBL" id="CNFU01001496">
    <property type="protein sequence ID" value="CKT48095.1"/>
    <property type="molecule type" value="Genomic_DNA"/>
</dbReference>
<dbReference type="Proteomes" id="UP000049023">
    <property type="component" value="Unassembled WGS sequence"/>
</dbReference>
<evidence type="ECO:0000313" key="7">
    <source>
        <dbReference type="Proteomes" id="UP000050164"/>
    </source>
</evidence>